<evidence type="ECO:0000256" key="7">
    <source>
        <dbReference type="ARBA" id="ARBA00039058"/>
    </source>
</evidence>
<dbReference type="OrthoDB" id="9787072at2"/>
<dbReference type="InterPro" id="IPR052351">
    <property type="entry name" value="Ornithine_N-alpha-AT"/>
</dbReference>
<keyword evidence="12" id="KW-1185">Reference proteome</keyword>
<keyword evidence="5 11" id="KW-0012">Acyltransferase</keyword>
<sequence>MVAMLFGGGLTMFGLPGTFPATQARRTVAGEAAPLGRMGALEVRLARSTAEVRAAQALRYRVFYGEMQATADPRTLIRRRDADAFDRYCDHLLVLDHDDVEIRPFRKARPRIVGTYRLLRQTVAERHRGFYTAGEFSIEPLLARHAGLEFLELGRSCVMKPYRSKRTVELLWQGIWAYVLNNGIDAMIGCASFEGTDPNALALPLSFLHHHASADADWLVEARPERAVSMNRLPIETVDMRAALAGMPPLIKGYLRLGAMVGRGAVVDRPFGTTDVMIVLPVDRISERYVKYYGADASRYAA</sequence>
<evidence type="ECO:0000256" key="5">
    <source>
        <dbReference type="ARBA" id="ARBA00023315"/>
    </source>
</evidence>
<evidence type="ECO:0000256" key="8">
    <source>
        <dbReference type="ARBA" id="ARBA00039866"/>
    </source>
</evidence>
<dbReference type="Pfam" id="PF13444">
    <property type="entry name" value="Acetyltransf_5"/>
    <property type="match status" value="1"/>
</dbReference>
<dbReference type="AlphaFoldDB" id="A0A2N3LXZ5"/>
<dbReference type="Proteomes" id="UP000233491">
    <property type="component" value="Unassembled WGS sequence"/>
</dbReference>
<dbReference type="GO" id="GO:0043810">
    <property type="term" value="F:ornithine-acyl [acyl carrier protein] N-acyltransferase activity"/>
    <property type="evidence" value="ECO:0007669"/>
    <property type="project" value="UniProtKB-EC"/>
</dbReference>
<evidence type="ECO:0000256" key="9">
    <source>
        <dbReference type="ARBA" id="ARBA00045724"/>
    </source>
</evidence>
<gene>
    <name evidence="11" type="ORF">CXZ10_09035</name>
</gene>
<dbReference type="GO" id="GO:0006629">
    <property type="term" value="P:lipid metabolic process"/>
    <property type="evidence" value="ECO:0007669"/>
    <property type="project" value="UniProtKB-KW"/>
</dbReference>
<evidence type="ECO:0000256" key="3">
    <source>
        <dbReference type="ARBA" id="ARBA00022679"/>
    </source>
</evidence>
<comment type="function">
    <text evidence="9">Catalyzes the first step in the biosynthesis of ornithine lipids, which are phosphorus-free membrane lipids. Catalyzes the 3-hydroxyacyl-acyl carrier protein-dependent acylation of ornithine to form lyso-ornithine lipid (LOL).</text>
</comment>
<keyword evidence="3 11" id="KW-0808">Transferase</keyword>
<evidence type="ECO:0000313" key="11">
    <source>
        <dbReference type="EMBL" id="PKR89509.1"/>
    </source>
</evidence>
<accession>A0A2N3LXZ5</accession>
<dbReference type="EMBL" id="PJNW01000005">
    <property type="protein sequence ID" value="PKR89509.1"/>
    <property type="molecule type" value="Genomic_DNA"/>
</dbReference>
<comment type="similarity">
    <text evidence="6">Belongs to the acetyltransferase family. OlsB subfamily.</text>
</comment>
<evidence type="ECO:0000256" key="6">
    <source>
        <dbReference type="ARBA" id="ARBA00038095"/>
    </source>
</evidence>
<dbReference type="PANTHER" id="PTHR37323">
    <property type="entry name" value="GCN5-RELATED N-ACETYLTRANSFERASE"/>
    <property type="match status" value="1"/>
</dbReference>
<reference evidence="11 12" key="1">
    <citation type="submission" date="2017-12" db="EMBL/GenBank/DDBJ databases">
        <title>Anaerobic carbon monoxide metabolism by Pleomorphomonas carboxyditropha sp. nov., a new mesophilic hydrogenogenic carboxidotroph.</title>
        <authorList>
            <person name="Esquivel-Elizondo S."/>
            <person name="Krajmalnik-Brown R."/>
        </authorList>
    </citation>
    <scope>NUCLEOTIDE SEQUENCE [LARGE SCALE GENOMIC DNA]</scope>
    <source>
        <strain evidence="11 12">R5-392</strain>
    </source>
</reference>
<dbReference type="SUPFAM" id="SSF55729">
    <property type="entry name" value="Acyl-CoA N-acyltransferases (Nat)"/>
    <property type="match status" value="1"/>
</dbReference>
<keyword evidence="2" id="KW-0444">Lipid biosynthesis</keyword>
<comment type="catalytic activity">
    <reaction evidence="10">
        <text>a (3R)-hydroxyacyl-[ACP] + L-ornithine = a lyso-ornithine lipid + holo-[ACP] + H(+)</text>
        <dbReference type="Rhea" id="RHEA:20633"/>
        <dbReference type="Rhea" id="RHEA-COMP:9685"/>
        <dbReference type="Rhea" id="RHEA-COMP:9945"/>
        <dbReference type="ChEBI" id="CHEBI:15378"/>
        <dbReference type="ChEBI" id="CHEBI:46911"/>
        <dbReference type="ChEBI" id="CHEBI:64479"/>
        <dbReference type="ChEBI" id="CHEBI:78827"/>
        <dbReference type="ChEBI" id="CHEBI:138482"/>
        <dbReference type="EC" id="2.3.2.30"/>
    </reaction>
    <physiologicalReaction direction="left-to-right" evidence="10">
        <dbReference type="Rhea" id="RHEA:20634"/>
    </physiologicalReaction>
</comment>
<proteinExistence type="inferred from homology"/>
<evidence type="ECO:0000256" key="1">
    <source>
        <dbReference type="ARBA" id="ARBA00005189"/>
    </source>
</evidence>
<keyword evidence="4" id="KW-0443">Lipid metabolism</keyword>
<comment type="caution">
    <text evidence="11">The sequence shown here is derived from an EMBL/GenBank/DDBJ whole genome shotgun (WGS) entry which is preliminary data.</text>
</comment>
<name>A0A2N3LXZ5_9HYPH</name>
<evidence type="ECO:0000256" key="10">
    <source>
        <dbReference type="ARBA" id="ARBA00047785"/>
    </source>
</evidence>
<dbReference type="Gene3D" id="3.40.630.30">
    <property type="match status" value="1"/>
</dbReference>
<evidence type="ECO:0000256" key="2">
    <source>
        <dbReference type="ARBA" id="ARBA00022516"/>
    </source>
</evidence>
<organism evidence="11 12">
    <name type="scientific">Pleomorphomonas diazotrophica</name>
    <dbReference type="NCBI Taxonomy" id="1166257"/>
    <lineage>
        <taxon>Bacteria</taxon>
        <taxon>Pseudomonadati</taxon>
        <taxon>Pseudomonadota</taxon>
        <taxon>Alphaproteobacteria</taxon>
        <taxon>Hyphomicrobiales</taxon>
        <taxon>Pleomorphomonadaceae</taxon>
        <taxon>Pleomorphomonas</taxon>
    </lineage>
</organism>
<dbReference type="EC" id="2.3.2.30" evidence="7"/>
<dbReference type="PANTHER" id="PTHR37323:SF1">
    <property type="entry name" value="L-ORNITHINE N(ALPHA)-ACYLTRANSFERASE"/>
    <property type="match status" value="1"/>
</dbReference>
<evidence type="ECO:0000313" key="12">
    <source>
        <dbReference type="Proteomes" id="UP000233491"/>
    </source>
</evidence>
<evidence type="ECO:0000256" key="4">
    <source>
        <dbReference type="ARBA" id="ARBA00023098"/>
    </source>
</evidence>
<dbReference type="InterPro" id="IPR016181">
    <property type="entry name" value="Acyl_CoA_acyltransferase"/>
</dbReference>
<protein>
    <recommendedName>
        <fullName evidence="8">L-ornithine N(alpha)-acyltransferase</fullName>
        <ecNumber evidence="7">2.3.2.30</ecNumber>
    </recommendedName>
</protein>
<comment type="pathway">
    <text evidence="1">Lipid metabolism.</text>
</comment>